<dbReference type="SMART" id="SM00091">
    <property type="entry name" value="PAS"/>
    <property type="match status" value="2"/>
</dbReference>
<comment type="caution">
    <text evidence="10">The sequence shown here is derived from an EMBL/GenBank/DDBJ whole genome shotgun (WGS) entry which is preliminary data.</text>
</comment>
<dbReference type="SMART" id="SM00065">
    <property type="entry name" value="GAF"/>
    <property type="match status" value="1"/>
</dbReference>
<dbReference type="InterPro" id="IPR011006">
    <property type="entry name" value="CheY-like_superfamily"/>
</dbReference>
<evidence type="ECO:0000259" key="8">
    <source>
        <dbReference type="PROSITE" id="PS50110"/>
    </source>
</evidence>
<dbReference type="InterPro" id="IPR000700">
    <property type="entry name" value="PAS-assoc_C"/>
</dbReference>
<evidence type="ECO:0000256" key="5">
    <source>
        <dbReference type="ARBA" id="ARBA00022777"/>
    </source>
</evidence>
<dbReference type="PANTHER" id="PTHR43065:SF42">
    <property type="entry name" value="TWO-COMPONENT SENSOR PPRA"/>
    <property type="match status" value="1"/>
</dbReference>
<dbReference type="SUPFAM" id="SSF55874">
    <property type="entry name" value="ATPase domain of HSP90 chaperone/DNA topoisomerase II/histidine kinase"/>
    <property type="match status" value="1"/>
</dbReference>
<gene>
    <name evidence="10" type="ORF">BKE38_17510</name>
</gene>
<accession>A0A1V2H1D6</accession>
<evidence type="ECO:0000313" key="11">
    <source>
        <dbReference type="Proteomes" id="UP000188879"/>
    </source>
</evidence>
<dbReference type="AlphaFoldDB" id="A0A1V2H1D6"/>
<evidence type="ECO:0000256" key="2">
    <source>
        <dbReference type="ARBA" id="ARBA00012438"/>
    </source>
</evidence>
<reference evidence="10 11" key="1">
    <citation type="submission" date="2016-10" db="EMBL/GenBank/DDBJ databases">
        <title>Draft Genome sequence of Roseomonas sp. strain M3.</title>
        <authorList>
            <person name="Subhash Y."/>
            <person name="Lee S."/>
        </authorList>
    </citation>
    <scope>NUCLEOTIDE SEQUENCE [LARGE SCALE GENOMIC DNA]</scope>
    <source>
        <strain evidence="10 11">M3</strain>
    </source>
</reference>
<feature type="domain" description="Response regulatory" evidence="8">
    <location>
        <begin position="707"/>
        <end position="823"/>
    </location>
</feature>
<dbReference type="PRINTS" id="PR00344">
    <property type="entry name" value="BCTRLSENSOR"/>
</dbReference>
<dbReference type="SUPFAM" id="SSF55785">
    <property type="entry name" value="PYP-like sensor domain (PAS domain)"/>
    <property type="match status" value="2"/>
</dbReference>
<dbReference type="InterPro" id="IPR013655">
    <property type="entry name" value="PAS_fold_3"/>
</dbReference>
<dbReference type="OrthoDB" id="7284568at2"/>
<dbReference type="SUPFAM" id="SSF55781">
    <property type="entry name" value="GAF domain-like"/>
    <property type="match status" value="1"/>
</dbReference>
<feature type="domain" description="Histidine kinase" evidence="7">
    <location>
        <begin position="474"/>
        <end position="684"/>
    </location>
</feature>
<dbReference type="InterPro" id="IPR003594">
    <property type="entry name" value="HATPase_dom"/>
</dbReference>
<evidence type="ECO:0000259" key="7">
    <source>
        <dbReference type="PROSITE" id="PS50109"/>
    </source>
</evidence>
<dbReference type="InterPro" id="IPR001610">
    <property type="entry name" value="PAC"/>
</dbReference>
<evidence type="ECO:0000313" key="10">
    <source>
        <dbReference type="EMBL" id="ONG50676.1"/>
    </source>
</evidence>
<dbReference type="GO" id="GO:0000155">
    <property type="term" value="F:phosphorelay sensor kinase activity"/>
    <property type="evidence" value="ECO:0007669"/>
    <property type="project" value="InterPro"/>
</dbReference>
<dbReference type="SMART" id="SM00448">
    <property type="entry name" value="REC"/>
    <property type="match status" value="1"/>
</dbReference>
<dbReference type="PROSITE" id="PS50109">
    <property type="entry name" value="HIS_KIN"/>
    <property type="match status" value="1"/>
</dbReference>
<dbReference type="InterPro" id="IPR035965">
    <property type="entry name" value="PAS-like_dom_sf"/>
</dbReference>
<dbReference type="SMART" id="SM00086">
    <property type="entry name" value="PAC"/>
    <property type="match status" value="2"/>
</dbReference>
<dbReference type="PANTHER" id="PTHR43065">
    <property type="entry name" value="SENSOR HISTIDINE KINASE"/>
    <property type="match status" value="1"/>
</dbReference>
<dbReference type="PROSITE" id="PS50110">
    <property type="entry name" value="RESPONSE_REGULATORY"/>
    <property type="match status" value="1"/>
</dbReference>
<sequence length="824" mass="88503">MAVHTLPDRNGARPAPLPEDQDAAWMALVAASERLAGARSMEAIVATLRETARQVAGAMGIAVVIREEDRCFYAAEDAAVPLWAGQRFPAASCISGWAMMHRQTVEIPDITQDGRVPHALYTAARIRALVMVPIGTPEPFAALGAYWQPGQTVDPRAAMRLEALARSAAIAFENVRLLRSAQRSDRLQRMAVAAGRMGVWTLDLQSGELTTSATCRENFGRDPAADFPYAALREAIHPEDRPAVEAAIAESLRSGGDYDIEYRLITPAGEIRWVGIRAQPAYAADGIAVSLTGVSVDITERRQIEAQREQLAQLLESRANATAAERDSLWNASEDLLTIARLDGLLLRSSPGWDRLLGLAPAALREATLAGLALPEDAPVLREALARLREERCPVRCEARFAHAGGGFRWIAWALVALPAEAVDGVVAEGAEPRLFAVGRDVTAERAAAETQRQLEEQLRQSQKMEAVGQLTGGLAHDFNNLLTGISGNLELLELRVAQGRTAELDRYIERARAASARAAALTHRLLAFSRRQTLDPKPTEVNRLVAGMADLLRNTAGPAIALDWRPDPTLWPVLVDPSQLENALLNLCINARDAMPGGGRLTIETRNQGEAVILEVADTGSGMTPEVLARAFDPFFTTKPLGQGTGLGLSMIYGFVRQSGGDIRMRSSPGQGTTVRLELPRHHPAPQPAAAAVLEAPLPEAAPGRTILVVDDEAVVRGMVVEVLQEQGYSTLEAGDGAGALEILRGPARIDLLLTDVGLPGGMNGRQVADAARQLRPELKVLFITGYAENAALGGGQIEPGMQVLTKPFTVERLVGRVQVLLG</sequence>
<feature type="modified residue" description="4-aspartylphosphate" evidence="6">
    <location>
        <position position="757"/>
    </location>
</feature>
<dbReference type="Gene3D" id="2.10.70.100">
    <property type="match status" value="1"/>
</dbReference>
<dbReference type="PROSITE" id="PS50113">
    <property type="entry name" value="PAC"/>
    <property type="match status" value="1"/>
</dbReference>
<dbReference type="NCBIfam" id="TIGR00229">
    <property type="entry name" value="sensory_box"/>
    <property type="match status" value="1"/>
</dbReference>
<dbReference type="EC" id="2.7.13.3" evidence="2"/>
<keyword evidence="11" id="KW-1185">Reference proteome</keyword>
<evidence type="ECO:0000256" key="4">
    <source>
        <dbReference type="ARBA" id="ARBA00022679"/>
    </source>
</evidence>
<dbReference type="Gene3D" id="3.30.565.10">
    <property type="entry name" value="Histidine kinase-like ATPase, C-terminal domain"/>
    <property type="match status" value="1"/>
</dbReference>
<evidence type="ECO:0000256" key="3">
    <source>
        <dbReference type="ARBA" id="ARBA00022553"/>
    </source>
</evidence>
<dbReference type="SUPFAM" id="SSF47384">
    <property type="entry name" value="Homodimeric domain of signal transducing histidine kinase"/>
    <property type="match status" value="1"/>
</dbReference>
<dbReference type="InterPro" id="IPR036890">
    <property type="entry name" value="HATPase_C_sf"/>
</dbReference>
<dbReference type="Pfam" id="PF08447">
    <property type="entry name" value="PAS_3"/>
    <property type="match status" value="2"/>
</dbReference>
<dbReference type="Pfam" id="PF00072">
    <property type="entry name" value="Response_reg"/>
    <property type="match status" value="1"/>
</dbReference>
<dbReference type="InterPro" id="IPR004358">
    <property type="entry name" value="Sig_transdc_His_kin-like_C"/>
</dbReference>
<dbReference type="Proteomes" id="UP000188879">
    <property type="component" value="Unassembled WGS sequence"/>
</dbReference>
<dbReference type="Pfam" id="PF00512">
    <property type="entry name" value="HisKA"/>
    <property type="match status" value="1"/>
</dbReference>
<proteinExistence type="predicted"/>
<name>A0A1V2H1D6_9PROT</name>
<dbReference type="RefSeq" id="WP_076958610.1">
    <property type="nucleotide sequence ID" value="NZ_MLCO01000182.1"/>
</dbReference>
<dbReference type="InterPro" id="IPR036097">
    <property type="entry name" value="HisK_dim/P_sf"/>
</dbReference>
<feature type="domain" description="PAC" evidence="9">
    <location>
        <begin position="258"/>
        <end position="310"/>
    </location>
</feature>
<organism evidence="10 11">
    <name type="scientific">Teichococcus deserti</name>
    <dbReference type="NCBI Taxonomy" id="1817963"/>
    <lineage>
        <taxon>Bacteria</taxon>
        <taxon>Pseudomonadati</taxon>
        <taxon>Pseudomonadota</taxon>
        <taxon>Alphaproteobacteria</taxon>
        <taxon>Acetobacterales</taxon>
        <taxon>Roseomonadaceae</taxon>
        <taxon>Roseomonas</taxon>
    </lineage>
</organism>
<keyword evidence="3 6" id="KW-0597">Phosphoprotein</keyword>
<dbReference type="Gene3D" id="3.40.50.2300">
    <property type="match status" value="1"/>
</dbReference>
<dbReference type="InterPro" id="IPR003661">
    <property type="entry name" value="HisK_dim/P_dom"/>
</dbReference>
<comment type="catalytic activity">
    <reaction evidence="1">
        <text>ATP + protein L-histidine = ADP + protein N-phospho-L-histidine.</text>
        <dbReference type="EC" id="2.7.13.3"/>
    </reaction>
</comment>
<dbReference type="Gene3D" id="1.10.287.130">
    <property type="match status" value="1"/>
</dbReference>
<keyword evidence="5" id="KW-0418">Kinase</keyword>
<dbReference type="CDD" id="cd00130">
    <property type="entry name" value="PAS"/>
    <property type="match status" value="2"/>
</dbReference>
<evidence type="ECO:0000256" key="1">
    <source>
        <dbReference type="ARBA" id="ARBA00000085"/>
    </source>
</evidence>
<dbReference type="InterPro" id="IPR029016">
    <property type="entry name" value="GAF-like_dom_sf"/>
</dbReference>
<dbReference type="CDD" id="cd18161">
    <property type="entry name" value="REC_hyHK_blue-like"/>
    <property type="match status" value="1"/>
</dbReference>
<dbReference type="InterPro" id="IPR001789">
    <property type="entry name" value="Sig_transdc_resp-reg_receiver"/>
</dbReference>
<dbReference type="Pfam" id="PF13185">
    <property type="entry name" value="GAF_2"/>
    <property type="match status" value="1"/>
</dbReference>
<dbReference type="SMART" id="SM00388">
    <property type="entry name" value="HisKA"/>
    <property type="match status" value="1"/>
</dbReference>
<dbReference type="SMART" id="SM00387">
    <property type="entry name" value="HATPase_c"/>
    <property type="match status" value="1"/>
</dbReference>
<dbReference type="InterPro" id="IPR005467">
    <property type="entry name" value="His_kinase_dom"/>
</dbReference>
<dbReference type="InterPro" id="IPR000014">
    <property type="entry name" value="PAS"/>
</dbReference>
<dbReference type="Gene3D" id="3.30.450.20">
    <property type="entry name" value="PAS domain"/>
    <property type="match status" value="2"/>
</dbReference>
<dbReference type="InterPro" id="IPR003018">
    <property type="entry name" value="GAF"/>
</dbReference>
<dbReference type="Pfam" id="PF02518">
    <property type="entry name" value="HATPase_c"/>
    <property type="match status" value="1"/>
</dbReference>
<keyword evidence="4" id="KW-0808">Transferase</keyword>
<evidence type="ECO:0000259" key="9">
    <source>
        <dbReference type="PROSITE" id="PS50113"/>
    </source>
</evidence>
<dbReference type="EMBL" id="MLCO01000182">
    <property type="protein sequence ID" value="ONG50676.1"/>
    <property type="molecule type" value="Genomic_DNA"/>
</dbReference>
<dbReference type="CDD" id="cd00082">
    <property type="entry name" value="HisKA"/>
    <property type="match status" value="1"/>
</dbReference>
<dbReference type="Gene3D" id="3.30.450.40">
    <property type="match status" value="1"/>
</dbReference>
<evidence type="ECO:0000256" key="6">
    <source>
        <dbReference type="PROSITE-ProRule" id="PRU00169"/>
    </source>
</evidence>
<protein>
    <recommendedName>
        <fullName evidence="2">histidine kinase</fullName>
        <ecNumber evidence="2">2.7.13.3</ecNumber>
    </recommendedName>
</protein>
<dbReference type="SUPFAM" id="SSF52172">
    <property type="entry name" value="CheY-like"/>
    <property type="match status" value="1"/>
</dbReference>